<dbReference type="EMBL" id="JAERQG010000004">
    <property type="protein sequence ID" value="MBL0766508.1"/>
    <property type="molecule type" value="Genomic_DNA"/>
</dbReference>
<evidence type="ECO:0000313" key="3">
    <source>
        <dbReference type="Proteomes" id="UP000642920"/>
    </source>
</evidence>
<dbReference type="RefSeq" id="WP_201923132.1">
    <property type="nucleotide sequence ID" value="NZ_JAERQG010000004.1"/>
</dbReference>
<evidence type="ECO:0008006" key="4">
    <source>
        <dbReference type="Google" id="ProtNLM"/>
    </source>
</evidence>
<feature type="signal peptide" evidence="1">
    <location>
        <begin position="1"/>
        <end position="23"/>
    </location>
</feature>
<name>A0A937AHX4_9BACT</name>
<dbReference type="PROSITE" id="PS51257">
    <property type="entry name" value="PROKAR_LIPOPROTEIN"/>
    <property type="match status" value="1"/>
</dbReference>
<dbReference type="Proteomes" id="UP000642920">
    <property type="component" value="Unassembled WGS sequence"/>
</dbReference>
<proteinExistence type="predicted"/>
<keyword evidence="1" id="KW-0732">Signal</keyword>
<evidence type="ECO:0000256" key="1">
    <source>
        <dbReference type="SAM" id="SignalP"/>
    </source>
</evidence>
<keyword evidence="3" id="KW-1185">Reference proteome</keyword>
<protein>
    <recommendedName>
        <fullName evidence="4">Lipoprotein</fullName>
    </recommendedName>
</protein>
<accession>A0A937AHX4</accession>
<organism evidence="2 3">
    <name type="scientific">Marivirga atlantica</name>
    <dbReference type="NCBI Taxonomy" id="1548457"/>
    <lineage>
        <taxon>Bacteria</taxon>
        <taxon>Pseudomonadati</taxon>
        <taxon>Bacteroidota</taxon>
        <taxon>Cytophagia</taxon>
        <taxon>Cytophagales</taxon>
        <taxon>Marivirgaceae</taxon>
        <taxon>Marivirga</taxon>
    </lineage>
</organism>
<feature type="chain" id="PRO_5036905905" description="Lipoprotein" evidence="1">
    <location>
        <begin position="24"/>
        <end position="239"/>
    </location>
</feature>
<comment type="caution">
    <text evidence="2">The sequence shown here is derived from an EMBL/GenBank/DDBJ whole genome shotgun (WGS) entry which is preliminary data.</text>
</comment>
<reference evidence="2" key="1">
    <citation type="submission" date="2021-01" db="EMBL/GenBank/DDBJ databases">
        <title>Marivirga sp. nov., isolated from intertidal surface sediments.</title>
        <authorList>
            <person name="Zhang M."/>
        </authorList>
    </citation>
    <scope>NUCLEOTIDE SEQUENCE</scope>
    <source>
        <strain evidence="2">SM1354</strain>
    </source>
</reference>
<sequence length="239" mass="27217">MSKYNRNNFLALGLIIGSLFFMGCPTPPEFPNTPAISFRDVSFEKRPIEAQPNVTEDVITITLGFEDGDGDLGLASSDIEQPYNQFFVPIDIEGFPIFIGDSDTLPPFNPLDYLVFPEDDTVIVGNARLSGDTIYIERNPRFYNIFIDMYYKPTNDSEFIKFDWEGPPYYQSFNGRFPILNTEDYERPLNGELSYELKSSGFSSVFRDSEVKIETYILDRAGNKSNVIQSDPIKLEVPE</sequence>
<evidence type="ECO:0000313" key="2">
    <source>
        <dbReference type="EMBL" id="MBL0766508.1"/>
    </source>
</evidence>
<gene>
    <name evidence="2" type="ORF">JKP34_14670</name>
</gene>
<dbReference type="AlphaFoldDB" id="A0A937AHX4"/>